<keyword evidence="11" id="KW-0739">Sodium transport</keyword>
<evidence type="ECO:0000256" key="2">
    <source>
        <dbReference type="ARBA" id="ARBA00006434"/>
    </source>
</evidence>
<accession>A0ABY5HRG7</accession>
<dbReference type="InterPro" id="IPR001734">
    <property type="entry name" value="Na/solute_symporter"/>
</dbReference>
<gene>
    <name evidence="15" type="ORF">KDW95_09350</name>
</gene>
<feature type="transmembrane region" description="Helical" evidence="14">
    <location>
        <begin position="116"/>
        <end position="134"/>
    </location>
</feature>
<name>A0ABY5HRG7_9GAMM</name>
<feature type="transmembrane region" description="Helical" evidence="14">
    <location>
        <begin position="375"/>
        <end position="395"/>
    </location>
</feature>
<evidence type="ECO:0000256" key="3">
    <source>
        <dbReference type="ARBA" id="ARBA00022448"/>
    </source>
</evidence>
<keyword evidence="6" id="KW-0769">Symport</keyword>
<evidence type="ECO:0000256" key="4">
    <source>
        <dbReference type="ARBA" id="ARBA00022475"/>
    </source>
</evidence>
<feature type="transmembrane region" description="Helical" evidence="14">
    <location>
        <begin position="281"/>
        <end position="306"/>
    </location>
</feature>
<evidence type="ECO:0000256" key="11">
    <source>
        <dbReference type="ARBA" id="ARBA00023201"/>
    </source>
</evidence>
<feature type="transmembrane region" description="Helical" evidence="14">
    <location>
        <begin position="6"/>
        <end position="25"/>
    </location>
</feature>
<proteinExistence type="inferred from homology"/>
<evidence type="ECO:0000256" key="14">
    <source>
        <dbReference type="SAM" id="Phobius"/>
    </source>
</evidence>
<evidence type="ECO:0000256" key="8">
    <source>
        <dbReference type="ARBA" id="ARBA00023053"/>
    </source>
</evidence>
<feature type="transmembrane region" description="Helical" evidence="14">
    <location>
        <begin position="435"/>
        <end position="457"/>
    </location>
</feature>
<evidence type="ECO:0000313" key="16">
    <source>
        <dbReference type="Proteomes" id="UP001058461"/>
    </source>
</evidence>
<feature type="coiled-coil region" evidence="13">
    <location>
        <begin position="663"/>
        <end position="732"/>
    </location>
</feature>
<keyword evidence="5 14" id="KW-0812">Transmembrane</keyword>
<evidence type="ECO:0000256" key="7">
    <source>
        <dbReference type="ARBA" id="ARBA00022989"/>
    </source>
</evidence>
<dbReference type="PROSITE" id="PS50283">
    <property type="entry name" value="NA_SOLUT_SYMP_3"/>
    <property type="match status" value="1"/>
</dbReference>
<dbReference type="InterPro" id="IPR050277">
    <property type="entry name" value="Sodium:Solute_Symporter"/>
</dbReference>
<keyword evidence="8" id="KW-0915">Sodium</keyword>
<dbReference type="PANTHER" id="PTHR48086">
    <property type="entry name" value="SODIUM/PROLINE SYMPORTER-RELATED"/>
    <property type="match status" value="1"/>
</dbReference>
<comment type="similarity">
    <text evidence="2">Belongs to the sodium:solute symporter (SSF) (TC 2.A.21) family.</text>
</comment>
<feature type="transmembrane region" description="Helical" evidence="14">
    <location>
        <begin position="68"/>
        <end position="87"/>
    </location>
</feature>
<dbReference type="Proteomes" id="UP001058461">
    <property type="component" value="Chromosome"/>
</dbReference>
<evidence type="ECO:0000256" key="5">
    <source>
        <dbReference type="ARBA" id="ARBA00022692"/>
    </source>
</evidence>
<feature type="transmembrane region" description="Helical" evidence="14">
    <location>
        <begin position="243"/>
        <end position="260"/>
    </location>
</feature>
<evidence type="ECO:0000256" key="10">
    <source>
        <dbReference type="ARBA" id="ARBA00023136"/>
    </source>
</evidence>
<dbReference type="Gene3D" id="1.20.1730.10">
    <property type="entry name" value="Sodium/glucose cotransporter"/>
    <property type="match status" value="1"/>
</dbReference>
<keyword evidence="13" id="KW-0175">Coiled coil</keyword>
<evidence type="ECO:0008006" key="17">
    <source>
        <dbReference type="Google" id="ProtNLM"/>
    </source>
</evidence>
<dbReference type="InterPro" id="IPR038377">
    <property type="entry name" value="Na/Glc_symporter_sf"/>
</dbReference>
<evidence type="ECO:0000256" key="12">
    <source>
        <dbReference type="ARBA" id="ARBA00033708"/>
    </source>
</evidence>
<evidence type="ECO:0000313" key="15">
    <source>
        <dbReference type="EMBL" id="UTW13817.1"/>
    </source>
</evidence>
<feature type="transmembrane region" description="Helical" evidence="14">
    <location>
        <begin position="326"/>
        <end position="354"/>
    </location>
</feature>
<protein>
    <recommendedName>
        <fullName evidence="17">Na+/proline symporter</fullName>
    </recommendedName>
</protein>
<keyword evidence="10 14" id="KW-0472">Membrane</keyword>
<evidence type="ECO:0000256" key="6">
    <source>
        <dbReference type="ARBA" id="ARBA00022847"/>
    </source>
</evidence>
<feature type="transmembrane region" description="Helical" evidence="14">
    <location>
        <begin position="154"/>
        <end position="175"/>
    </location>
</feature>
<feature type="transmembrane region" description="Helical" evidence="14">
    <location>
        <begin position="187"/>
        <end position="214"/>
    </location>
</feature>
<comment type="catalytic activity">
    <reaction evidence="12">
        <text>L-proline(in) + Na(+)(in) = L-proline(out) + Na(+)(out)</text>
        <dbReference type="Rhea" id="RHEA:28967"/>
        <dbReference type="ChEBI" id="CHEBI:29101"/>
        <dbReference type="ChEBI" id="CHEBI:60039"/>
    </reaction>
</comment>
<feature type="transmembrane region" description="Helical" evidence="14">
    <location>
        <begin position="401"/>
        <end position="428"/>
    </location>
</feature>
<dbReference type="RefSeq" id="WP_255856007.1">
    <property type="nucleotide sequence ID" value="NZ_CP073347.1"/>
</dbReference>
<comment type="subcellular location">
    <subcellularLocation>
        <location evidence="1">Cell membrane</location>
        <topology evidence="1">Multi-pass membrane protein</topology>
    </subcellularLocation>
</comment>
<feature type="transmembrane region" description="Helical" evidence="14">
    <location>
        <begin position="37"/>
        <end position="56"/>
    </location>
</feature>
<organism evidence="15 16">
    <name type="scientific">Marinobacterium rhizophilum</name>
    <dbReference type="NCBI Taxonomy" id="420402"/>
    <lineage>
        <taxon>Bacteria</taxon>
        <taxon>Pseudomonadati</taxon>
        <taxon>Pseudomonadota</taxon>
        <taxon>Gammaproteobacteria</taxon>
        <taxon>Oceanospirillales</taxon>
        <taxon>Oceanospirillaceae</taxon>
        <taxon>Marinobacterium</taxon>
    </lineage>
</organism>
<evidence type="ECO:0000256" key="9">
    <source>
        <dbReference type="ARBA" id="ARBA00023065"/>
    </source>
</evidence>
<keyword evidence="16" id="KW-1185">Reference proteome</keyword>
<evidence type="ECO:0000256" key="1">
    <source>
        <dbReference type="ARBA" id="ARBA00004651"/>
    </source>
</evidence>
<keyword evidence="4" id="KW-1003">Cell membrane</keyword>
<dbReference type="PANTHER" id="PTHR48086:SF3">
    <property type="entry name" value="SODIUM_PROLINE SYMPORTER"/>
    <property type="match status" value="1"/>
</dbReference>
<keyword evidence="7 14" id="KW-1133">Transmembrane helix</keyword>
<dbReference type="EMBL" id="CP073347">
    <property type="protein sequence ID" value="UTW13817.1"/>
    <property type="molecule type" value="Genomic_DNA"/>
</dbReference>
<evidence type="ECO:0000256" key="13">
    <source>
        <dbReference type="SAM" id="Coils"/>
    </source>
</evidence>
<reference evidence="15" key="1">
    <citation type="submission" date="2021-04" db="EMBL/GenBank/DDBJ databases">
        <title>Oceanospirillales bacteria with DddD are important DMSP degraders in coastal seawater.</title>
        <authorList>
            <person name="Liu J."/>
        </authorList>
    </citation>
    <scope>NUCLEOTIDE SEQUENCE</scope>
    <source>
        <strain evidence="15">D13-1</strain>
    </source>
</reference>
<sequence>MFSPTTVTLVVLLYMGILFSIAQWVEKRAERNGQAKHGPWVYSLSLAVYATSWTFYGSVGLASHSGLLFVGIYAGALIAIACWWLILRPMVAAKETFHITSIADFISTRYNRSQTIAAAVTLIALIGALPYISLQLEAIISSFNLITSGNNPGVGGFTGLMVTLVMIAFTILFGARRLDPTERHPGMITVLAVECVVKLVAFVAIGAFVTVTVFGGLSPLIERLTEGDLRHLTRISSYQGDDLTWLTFIVLSFAGVQLLPRQFHVAVVENSDQQHIKTAMWLFPLYLILINLFVLPIAGAGLISDLPLGMADFYVLLIPQQAGEQALTLLVFIGGFSAATAMVLVTTMTLATMASNHLLLPLFERTPSLRRARGSLLQVRWVLIALILTCAYSFAVEFADSYLLVTIGLLSFAAVLQFAPALFGGLFWQRGNSAGALAGLCGGFLVWCYTLALPTFIRQGWYEPSLLTEGPWGLALLRPEALLGIEGLPSLTHSVAWSMLINIGAYVLGSLLYSPGKGERTLTSDFLAAMLPQQHHSRARHTGLHAYIELEPKVAEARSLLAKYLSSDKADAAVHNLMTDLQVLDKPHITIIELVEFHRTLEHILAGAIGAASAHSALDASIHYSDREAADLKALYSHIVNELNGSHLSAAALKGPSAAAKGSADHYGMVSELQRNIEKLEQRIKQQKNEIAQLETKLEERYTDIFRYRIDAQKLLQENELLRKELGALRTEDPL</sequence>
<dbReference type="CDD" id="cd10322">
    <property type="entry name" value="SLC5sbd"/>
    <property type="match status" value="1"/>
</dbReference>
<keyword evidence="3" id="KW-0813">Transport</keyword>
<keyword evidence="9" id="KW-0406">Ion transport</keyword>